<gene>
    <name evidence="1" type="ORF">T265_09941</name>
</gene>
<accession>A0A074ZF19</accession>
<evidence type="ECO:0000313" key="2">
    <source>
        <dbReference type="Proteomes" id="UP000054324"/>
    </source>
</evidence>
<dbReference type="KEGG" id="ovi:T265_09941"/>
<protein>
    <submittedName>
        <fullName evidence="1">Uncharacterized protein</fullName>
    </submittedName>
</protein>
<keyword evidence="2" id="KW-1185">Reference proteome</keyword>
<organism evidence="1 2">
    <name type="scientific">Opisthorchis viverrini</name>
    <name type="common">Southeast Asian liver fluke</name>
    <dbReference type="NCBI Taxonomy" id="6198"/>
    <lineage>
        <taxon>Eukaryota</taxon>
        <taxon>Metazoa</taxon>
        <taxon>Spiralia</taxon>
        <taxon>Lophotrochozoa</taxon>
        <taxon>Platyhelminthes</taxon>
        <taxon>Trematoda</taxon>
        <taxon>Digenea</taxon>
        <taxon>Opisthorchiida</taxon>
        <taxon>Opisthorchiata</taxon>
        <taxon>Opisthorchiidae</taxon>
        <taxon>Opisthorchis</taxon>
    </lineage>
</organism>
<dbReference type="EMBL" id="KL596938">
    <property type="protein sequence ID" value="KER21825.1"/>
    <property type="molecule type" value="Genomic_DNA"/>
</dbReference>
<dbReference type="GeneID" id="20324109"/>
<dbReference type="CTD" id="20324109"/>
<proteinExistence type="predicted"/>
<dbReference type="Proteomes" id="UP000054324">
    <property type="component" value="Unassembled WGS sequence"/>
</dbReference>
<dbReference type="OrthoDB" id="6489092at2759"/>
<dbReference type="RefSeq" id="XP_009174433.1">
    <property type="nucleotide sequence ID" value="XM_009176169.1"/>
</dbReference>
<sequence>MEHKGSNFLLKWIKFVPHVKLFFNNRPAVTPFRSLAAMPPEASTRAEILPGCPNLDKKSREAEVGFKPLEPTFPRSLTIRGSRHIPTAVKSRWASVRKRVRII</sequence>
<reference evidence="1 2" key="1">
    <citation type="submission" date="2013-11" db="EMBL/GenBank/DDBJ databases">
        <title>Opisthorchis viverrini - life in the bile duct.</title>
        <authorList>
            <person name="Young N.D."/>
            <person name="Nagarajan N."/>
            <person name="Lin S.J."/>
            <person name="Korhonen P.K."/>
            <person name="Jex A.R."/>
            <person name="Hall R.S."/>
            <person name="Safavi-Hemami H."/>
            <person name="Kaewkong W."/>
            <person name="Bertrand D."/>
            <person name="Gao S."/>
            <person name="Seet Q."/>
            <person name="Wongkham S."/>
            <person name="Teh B.T."/>
            <person name="Wongkham C."/>
            <person name="Intapan P.M."/>
            <person name="Maleewong W."/>
            <person name="Yang X."/>
            <person name="Hu M."/>
            <person name="Wang Z."/>
            <person name="Hofmann A."/>
            <person name="Sternberg P.W."/>
            <person name="Tan P."/>
            <person name="Wang J."/>
            <person name="Gasser R.B."/>
        </authorList>
    </citation>
    <scope>NUCLEOTIDE SEQUENCE [LARGE SCALE GENOMIC DNA]</scope>
</reference>
<name>A0A074ZF19_OPIVI</name>
<dbReference type="AlphaFoldDB" id="A0A074ZF19"/>
<evidence type="ECO:0000313" key="1">
    <source>
        <dbReference type="EMBL" id="KER21825.1"/>
    </source>
</evidence>